<dbReference type="Proteomes" id="UP000176700">
    <property type="component" value="Unassembled WGS sequence"/>
</dbReference>
<name>A0A1G2G074_9BACT</name>
<accession>A0A1G2G074</accession>
<evidence type="ECO:0008006" key="4">
    <source>
        <dbReference type="Google" id="ProtNLM"/>
    </source>
</evidence>
<proteinExistence type="predicted"/>
<keyword evidence="1" id="KW-0472">Membrane</keyword>
<organism evidence="2 3">
    <name type="scientific">Candidatus Ryanbacteria bacterium RIFCSPHIGHO2_01_45_13</name>
    <dbReference type="NCBI Taxonomy" id="1802112"/>
    <lineage>
        <taxon>Bacteria</taxon>
        <taxon>Candidatus Ryaniibacteriota</taxon>
    </lineage>
</organism>
<keyword evidence="1" id="KW-0812">Transmembrane</keyword>
<comment type="caution">
    <text evidence="2">The sequence shown here is derived from an EMBL/GenBank/DDBJ whole genome shotgun (WGS) entry which is preliminary data.</text>
</comment>
<evidence type="ECO:0000313" key="3">
    <source>
        <dbReference type="Proteomes" id="UP000176700"/>
    </source>
</evidence>
<sequence>MNPAKRTFLFTLGGVVAFNVGLIGMGIWLFVGEINSRYSSIRTLQMKFDAFEQQQQSAGSIEKALEQVEPEAEKIEKAFFAYSEDSFFALTELLREMASQSNLVINLRSVDIPLQPAAGVPLTFTVSLTGKFENVMRFIMLVKNAPIFMEHGDIGFSASGSEGVVSATLTLVVGSL</sequence>
<reference evidence="2 3" key="1">
    <citation type="journal article" date="2016" name="Nat. Commun.">
        <title>Thousands of microbial genomes shed light on interconnected biogeochemical processes in an aquifer system.</title>
        <authorList>
            <person name="Anantharaman K."/>
            <person name="Brown C.T."/>
            <person name="Hug L.A."/>
            <person name="Sharon I."/>
            <person name="Castelle C.J."/>
            <person name="Probst A.J."/>
            <person name="Thomas B.C."/>
            <person name="Singh A."/>
            <person name="Wilkins M.J."/>
            <person name="Karaoz U."/>
            <person name="Brodie E.L."/>
            <person name="Williams K.H."/>
            <person name="Hubbard S.S."/>
            <person name="Banfield J.F."/>
        </authorList>
    </citation>
    <scope>NUCLEOTIDE SEQUENCE [LARGE SCALE GENOMIC DNA]</scope>
</reference>
<evidence type="ECO:0000256" key="1">
    <source>
        <dbReference type="SAM" id="Phobius"/>
    </source>
</evidence>
<dbReference type="AlphaFoldDB" id="A0A1G2G074"/>
<evidence type="ECO:0000313" key="2">
    <source>
        <dbReference type="EMBL" id="OGZ43392.1"/>
    </source>
</evidence>
<dbReference type="EMBL" id="MHNI01000007">
    <property type="protein sequence ID" value="OGZ43392.1"/>
    <property type="molecule type" value="Genomic_DNA"/>
</dbReference>
<gene>
    <name evidence="2" type="ORF">A2W41_03970</name>
</gene>
<protein>
    <recommendedName>
        <fullName evidence="4">Type 4a pilus biogenesis protein PilO</fullName>
    </recommendedName>
</protein>
<keyword evidence="1" id="KW-1133">Transmembrane helix</keyword>
<feature type="transmembrane region" description="Helical" evidence="1">
    <location>
        <begin position="7"/>
        <end position="31"/>
    </location>
</feature>